<name>A0A812PFZ9_SYMPI</name>
<dbReference type="InterPro" id="IPR013103">
    <property type="entry name" value="RVT_2"/>
</dbReference>
<dbReference type="EMBL" id="CAJNIZ010013431">
    <property type="protein sequence ID" value="CAE7348863.1"/>
    <property type="molecule type" value="Genomic_DNA"/>
</dbReference>
<sequence>RKLSKDIEWRPKARLVVGGHKDPDAPYLATNARTISRLAVLSILQVVASRQKQEDPWIASAGDVASAFLNGPPLQRLLYLQQPASGVAGMEKGALWKVEKGIFGLVDSPRGWWGEIKDILAEIRVHWRETTFFLEQLALDPCVFCLKDLAHPELPPQGYLGIHVDDLLAAGPRSLCDALKDSLNAALPVDEWLDNQFEYLGSRVVVDEDGVTVDQELYTSGRLFTVDIGKEQHDLDPATREQYIDNMSAIGALSWLASQTRPDLQAGVSMAQQLQRQPLVEDLRFTNSLVKKAWAHREESMRLKPVDLTSFEILAYHDAAWANTKPATGQDPDFMLYAEDELDGIMEDSPFKNKERKAKRLASKVASQFGVLIMLADSECTFGEEGNASILEWRSASIKRVCRSTFAAETMACSEGLETGQYVRSFFCSLLEGRLRRVEDLHGQHLRRLAIDLAALRQSLNWEKRGATNAYRRRTSSQASEKDVGT</sequence>
<dbReference type="Proteomes" id="UP000649617">
    <property type="component" value="Unassembled WGS sequence"/>
</dbReference>
<evidence type="ECO:0000259" key="1">
    <source>
        <dbReference type="Pfam" id="PF07727"/>
    </source>
</evidence>
<accession>A0A812PFZ9</accession>
<dbReference type="AlphaFoldDB" id="A0A812PFZ9"/>
<evidence type="ECO:0000313" key="2">
    <source>
        <dbReference type="EMBL" id="CAE7348863.1"/>
    </source>
</evidence>
<protein>
    <submittedName>
        <fullName evidence="2">RE1 protein</fullName>
    </submittedName>
</protein>
<reference evidence="2" key="1">
    <citation type="submission" date="2021-02" db="EMBL/GenBank/DDBJ databases">
        <authorList>
            <person name="Dougan E. K."/>
            <person name="Rhodes N."/>
            <person name="Thang M."/>
            <person name="Chan C."/>
        </authorList>
    </citation>
    <scope>NUCLEOTIDE SEQUENCE</scope>
</reference>
<proteinExistence type="predicted"/>
<gene>
    <name evidence="2" type="primary">RE1</name>
    <name evidence="2" type="ORF">SPIL2461_LOCUS8283</name>
</gene>
<keyword evidence="3" id="KW-1185">Reference proteome</keyword>
<comment type="caution">
    <text evidence="2">The sequence shown here is derived from an EMBL/GenBank/DDBJ whole genome shotgun (WGS) entry which is preliminary data.</text>
</comment>
<feature type="non-terminal residue" evidence="2">
    <location>
        <position position="1"/>
    </location>
</feature>
<feature type="non-terminal residue" evidence="2">
    <location>
        <position position="486"/>
    </location>
</feature>
<dbReference type="OrthoDB" id="442457at2759"/>
<dbReference type="Pfam" id="PF07727">
    <property type="entry name" value="RVT_2"/>
    <property type="match status" value="1"/>
</dbReference>
<evidence type="ECO:0000313" key="3">
    <source>
        <dbReference type="Proteomes" id="UP000649617"/>
    </source>
</evidence>
<feature type="domain" description="Reverse transcriptase Ty1/copia-type" evidence="1">
    <location>
        <begin position="6"/>
        <end position="220"/>
    </location>
</feature>
<organism evidence="2 3">
    <name type="scientific">Symbiodinium pilosum</name>
    <name type="common">Dinoflagellate</name>
    <dbReference type="NCBI Taxonomy" id="2952"/>
    <lineage>
        <taxon>Eukaryota</taxon>
        <taxon>Sar</taxon>
        <taxon>Alveolata</taxon>
        <taxon>Dinophyceae</taxon>
        <taxon>Suessiales</taxon>
        <taxon>Symbiodiniaceae</taxon>
        <taxon>Symbiodinium</taxon>
    </lineage>
</organism>